<dbReference type="PROSITE" id="PS50092">
    <property type="entry name" value="TSP1"/>
    <property type="match status" value="2"/>
</dbReference>
<keyword evidence="7 10" id="KW-0472">Membrane</keyword>
<dbReference type="PANTHER" id="PTHR22906:SF43">
    <property type="entry name" value="PROPERDIN"/>
    <property type="match status" value="1"/>
</dbReference>
<evidence type="ECO:0000256" key="9">
    <source>
        <dbReference type="ARBA" id="ARBA00023180"/>
    </source>
</evidence>
<dbReference type="InterPro" id="IPR000884">
    <property type="entry name" value="TSP1_rpt"/>
</dbReference>
<comment type="caution">
    <text evidence="12">The sequence shown here is derived from an EMBL/GenBank/DDBJ whole genome shotgun (WGS) entry which is preliminary data.</text>
</comment>
<dbReference type="InterPro" id="IPR002165">
    <property type="entry name" value="Plexin_repeat"/>
</dbReference>
<name>A0A9Q0EQ31_9TELE</name>
<dbReference type="Pfam" id="PF00090">
    <property type="entry name" value="TSP_1"/>
    <property type="match status" value="2"/>
</dbReference>
<dbReference type="FunFam" id="3.30.1680.10:FF:000003">
    <property type="entry name" value="semaphorin-5B isoform X1"/>
    <property type="match status" value="1"/>
</dbReference>
<dbReference type="EMBL" id="JANIIK010000037">
    <property type="protein sequence ID" value="KAJ3611224.1"/>
    <property type="molecule type" value="Genomic_DNA"/>
</dbReference>
<sequence length="373" mass="41396">MAASAVCAFNLSAVTQVFRGPFKFQENSRDPYCGWDLVLKKCTTLEESVRMSQWEQSITKCPVSAISVKADAVDRTVSALTCPGYCNEHLPCPPHLYWSAWSSWERCTVPCGGGIQSRRRTCENGDECPGCSQKTTPWTPWTPVNISDNGGHYEQRFRYTCKARVTEASLLEVGRQRIEMRYCSSDGSTGCSTDVDGSWSCWSPWSRCSVTCGGGHYMRTRTCSNPPPAHGGDICLESWSSWSDWTRCNGAASHMRARHCDVLFPTGNQCSGNSTETRPCPPDSNFISEVSIARSSQEEIYCGDFNVFHMMAVGLSSSILGCLVTLLVFSYCQRYQRQSHDATVIHPVSAPLNTSITNHINKLDKYDSVEAIK</sequence>
<feature type="non-terminal residue" evidence="12">
    <location>
        <position position="373"/>
    </location>
</feature>
<keyword evidence="4" id="KW-0732">Signal</keyword>
<dbReference type="Pfam" id="PF23260">
    <property type="entry name" value="TSP1_2"/>
    <property type="match status" value="1"/>
</dbReference>
<evidence type="ECO:0000256" key="1">
    <source>
        <dbReference type="ARBA" id="ARBA00004370"/>
    </source>
</evidence>
<dbReference type="SUPFAM" id="SSF103575">
    <property type="entry name" value="Plexin repeat"/>
    <property type="match status" value="1"/>
</dbReference>
<dbReference type="Gene3D" id="2.20.100.10">
    <property type="entry name" value="Thrombospondin type-1 (TSP1) repeat"/>
    <property type="match status" value="2"/>
</dbReference>
<dbReference type="InterPro" id="IPR036383">
    <property type="entry name" value="TSP1_rpt_sf"/>
</dbReference>
<dbReference type="SUPFAM" id="SSF82895">
    <property type="entry name" value="TSP-1 type 1 repeat"/>
    <property type="match status" value="3"/>
</dbReference>
<keyword evidence="10" id="KW-0812">Transmembrane</keyword>
<evidence type="ECO:0000256" key="8">
    <source>
        <dbReference type="ARBA" id="ARBA00023157"/>
    </source>
</evidence>
<dbReference type="GO" id="GO:0016020">
    <property type="term" value="C:membrane"/>
    <property type="evidence" value="ECO:0007669"/>
    <property type="project" value="UniProtKB-SubCell"/>
</dbReference>
<evidence type="ECO:0000256" key="7">
    <source>
        <dbReference type="ARBA" id="ARBA00023136"/>
    </source>
</evidence>
<evidence type="ECO:0000313" key="13">
    <source>
        <dbReference type="Proteomes" id="UP001148018"/>
    </source>
</evidence>
<dbReference type="InterPro" id="IPR052065">
    <property type="entry name" value="Compl_asym_regulator"/>
</dbReference>
<dbReference type="Gene3D" id="3.30.1680.10">
    <property type="entry name" value="ligand-binding face of the semaphorins, domain 2"/>
    <property type="match status" value="1"/>
</dbReference>
<feature type="transmembrane region" description="Helical" evidence="10">
    <location>
        <begin position="307"/>
        <end position="329"/>
    </location>
</feature>
<evidence type="ECO:0000256" key="6">
    <source>
        <dbReference type="ARBA" id="ARBA00022902"/>
    </source>
</evidence>
<keyword evidence="13" id="KW-1185">Reference proteome</keyword>
<keyword evidence="6" id="KW-0524">Neurogenesis</keyword>
<dbReference type="SUPFAM" id="SSF101912">
    <property type="entry name" value="Sema domain"/>
    <property type="match status" value="1"/>
</dbReference>
<evidence type="ECO:0000313" key="12">
    <source>
        <dbReference type="EMBL" id="KAJ3611224.1"/>
    </source>
</evidence>
<keyword evidence="3" id="KW-0964">Secreted</keyword>
<evidence type="ECO:0000256" key="4">
    <source>
        <dbReference type="ARBA" id="ARBA00022729"/>
    </source>
</evidence>
<evidence type="ECO:0000256" key="5">
    <source>
        <dbReference type="ARBA" id="ARBA00022737"/>
    </source>
</evidence>
<protein>
    <recommendedName>
        <fullName evidence="11">Sema5A/B-like TSP-1 type 1 domain-containing protein</fullName>
    </recommendedName>
</protein>
<feature type="domain" description="Sema5A/B-like TSP-1 type 1" evidence="11">
    <location>
        <begin position="133"/>
        <end position="193"/>
    </location>
</feature>
<dbReference type="GO" id="GO:0007399">
    <property type="term" value="P:nervous system development"/>
    <property type="evidence" value="ECO:0007669"/>
    <property type="project" value="UniProtKB-KW"/>
</dbReference>
<keyword evidence="9" id="KW-0325">Glycoprotein</keyword>
<dbReference type="PRINTS" id="PR01705">
    <property type="entry name" value="TSP1REPEAT"/>
</dbReference>
<organism evidence="12 13">
    <name type="scientific">Muraenolepis orangiensis</name>
    <name type="common">Patagonian moray cod</name>
    <dbReference type="NCBI Taxonomy" id="630683"/>
    <lineage>
        <taxon>Eukaryota</taxon>
        <taxon>Metazoa</taxon>
        <taxon>Chordata</taxon>
        <taxon>Craniata</taxon>
        <taxon>Vertebrata</taxon>
        <taxon>Euteleostomi</taxon>
        <taxon>Actinopterygii</taxon>
        <taxon>Neopterygii</taxon>
        <taxon>Teleostei</taxon>
        <taxon>Neoteleostei</taxon>
        <taxon>Acanthomorphata</taxon>
        <taxon>Zeiogadaria</taxon>
        <taxon>Gadariae</taxon>
        <taxon>Gadiformes</taxon>
        <taxon>Muraenolepidoidei</taxon>
        <taxon>Muraenolepididae</taxon>
        <taxon>Muraenolepis</taxon>
    </lineage>
</organism>
<evidence type="ECO:0000256" key="3">
    <source>
        <dbReference type="ARBA" id="ARBA00022525"/>
    </source>
</evidence>
<keyword evidence="8" id="KW-1015">Disulfide bond</keyword>
<dbReference type="Proteomes" id="UP001148018">
    <property type="component" value="Unassembled WGS sequence"/>
</dbReference>
<evidence type="ECO:0000256" key="2">
    <source>
        <dbReference type="ARBA" id="ARBA00004613"/>
    </source>
</evidence>
<keyword evidence="10" id="KW-1133">Transmembrane helix</keyword>
<evidence type="ECO:0000256" key="10">
    <source>
        <dbReference type="SAM" id="Phobius"/>
    </source>
</evidence>
<comment type="subcellular location">
    <subcellularLocation>
        <location evidence="1">Membrane</location>
    </subcellularLocation>
    <subcellularLocation>
        <location evidence="2">Secreted</location>
    </subcellularLocation>
</comment>
<dbReference type="InterPro" id="IPR036352">
    <property type="entry name" value="Semap_dom_sf"/>
</dbReference>
<gene>
    <name evidence="12" type="ORF">NHX12_021240</name>
</gene>
<dbReference type="Pfam" id="PF01437">
    <property type="entry name" value="PSI"/>
    <property type="match status" value="1"/>
</dbReference>
<dbReference type="SMART" id="SM00209">
    <property type="entry name" value="TSP1"/>
    <property type="match status" value="3"/>
</dbReference>
<keyword evidence="5" id="KW-0677">Repeat</keyword>
<dbReference type="FunFam" id="2.20.100.10:FF:000001">
    <property type="entry name" value="semaphorin-5A isoform X1"/>
    <property type="match status" value="1"/>
</dbReference>
<evidence type="ECO:0000259" key="11">
    <source>
        <dbReference type="Pfam" id="PF23260"/>
    </source>
</evidence>
<dbReference type="PANTHER" id="PTHR22906">
    <property type="entry name" value="PROPERDIN"/>
    <property type="match status" value="1"/>
</dbReference>
<proteinExistence type="predicted"/>
<dbReference type="AlphaFoldDB" id="A0A9Q0EQ31"/>
<dbReference type="InterPro" id="IPR057563">
    <property type="entry name" value="Sema5A/B-like_TSP-1"/>
</dbReference>
<accession>A0A9Q0EQ31</accession>
<reference evidence="12" key="1">
    <citation type="submission" date="2022-07" db="EMBL/GenBank/DDBJ databases">
        <title>Chromosome-level genome of Muraenolepis orangiensis.</title>
        <authorList>
            <person name="Kim J."/>
        </authorList>
    </citation>
    <scope>NUCLEOTIDE SEQUENCE</scope>
    <source>
        <strain evidence="12">KU_S4_2022</strain>
        <tissue evidence="12">Muscle</tissue>
    </source>
</reference>
<dbReference type="OrthoDB" id="9988752at2759"/>